<proteinExistence type="predicted"/>
<sequence>MNVFPTITVVLPCLSDDASLDQTLLSLANQSGAFQLNCHVVIRTGVHTQKLLRQIDWWQSRTQGSNAPSDLRPLHITHEITQSSNLMQCLEDGFLRYCDGSLHTDAMGWIEPGVSLPADILKTVGEAFCTFPPQALSWLSTTASAPLPSAFLREGLCDGTHWHALPETGTFFRPWLWQKSLHSPALQDANPPTAAWALWRSFSQHSTLVQTVDPAATIQASLPDPQAQDQQLPTEDRRATFNQLRNENVPLLWQRLEHCAQHGDMIIQEAVVELSSPPHETEQSNRLIARGTLRGSQKQAHEIIKFEDNILSYDSNWQYPAITEQHAFHQISQQGSVPDGITYVAYPWATLIDKLHRQTSDLQSHLAHFRAFCAKIPKDTIKVTVCQHIKMKDELELFQLAGITEIFWSHATHTDVDDGLPGGFRVHPFPLFPVQATNLPTSQGASQSRPHLFSFIGARSNQHYLTQSRNWILDFLQDDTRGQITGRDGWHYNKVVYNHQIHAAGGASKKMHDFVDTSASLEFRRSLLDSVFSLCPSGTGPNSIRLWESLGLGAIPVIIADTWAPPGDPELWHTGAIFCAETAEAIQALPDRLADIVADPAALEQLQHGGRQLWALYGPDSFIYDLQEFMLDAAKKTYSCSSPSLLSGLTDILSAQRTSSPNKAALYLSSLANQLLLGGEKAYERYCDDTQALRAESYARNLLPNGHKILQHWDQTLAFLSRKTGRDHPARISLSAPARIQPTSRLRVCLYGKHSNRTPLAYEPFQKLAAKRISLTDLPEDADVVVTGFSADLRELSHSLQKSQQKNPGLQTVVMSEEPLWDSIWNTDLVSRHQQMQSDGHTLNYHVFNHGNCDIFNFDTIPYFLLTRTGFQARYSLGLARHSQLSPTALLEHWQNACIPAAFYAEVRDTPAYSKTWPEQHVEGLSVYRTDIARLTDMPGVKREGRGWRPGAKRQSLADWHLDKLAALDMRCRVIAAYENTHQHAYISEKIFDAFLAGGIPTYYADPTHRVHELVNETAMLNTYGMDAAAAAERIMTFTPDRACAEAWLETAHLLQARFSDPQAIAHERHRVTDAVIKALESCMP</sequence>
<dbReference type="Proteomes" id="UP000043764">
    <property type="component" value="Unassembled WGS sequence"/>
</dbReference>
<protein>
    <submittedName>
        <fullName evidence="2">Exostosin family protein</fullName>
    </submittedName>
</protein>
<keyword evidence="3" id="KW-1185">Reference proteome</keyword>
<name>A0A0H5DHE0_9RHOB</name>
<dbReference type="PANTHER" id="PTHR11062">
    <property type="entry name" value="EXOSTOSIN HEPARAN SULFATE GLYCOSYLTRANSFERASE -RELATED"/>
    <property type="match status" value="1"/>
</dbReference>
<gene>
    <name evidence="2" type="ORF">NIT7321_01743</name>
</gene>
<dbReference type="RefSeq" id="WP_082203747.1">
    <property type="nucleotide sequence ID" value="NZ_CVRL01000018.1"/>
</dbReference>
<dbReference type="InterPro" id="IPR038577">
    <property type="entry name" value="GT10-like_C_sf"/>
</dbReference>
<dbReference type="Gene3D" id="3.40.50.11660">
    <property type="entry name" value="Glycosyl transferase family 10, C-terminal domain"/>
    <property type="match status" value="1"/>
</dbReference>
<reference evidence="3" key="1">
    <citation type="submission" date="2015-05" db="EMBL/GenBank/DDBJ databases">
        <authorList>
            <person name="Rodrigo-Torres Lidia"/>
            <person name="Arahal R.David."/>
        </authorList>
    </citation>
    <scope>NUCLEOTIDE SEQUENCE [LARGE SCALE GENOMIC DNA]</scope>
    <source>
        <strain evidence="3">CECT 7321</strain>
    </source>
</reference>
<dbReference type="InterPro" id="IPR040911">
    <property type="entry name" value="Exostosin_GT47"/>
</dbReference>
<feature type="domain" description="Exostosin GT47" evidence="1">
    <location>
        <begin position="428"/>
        <end position="580"/>
    </location>
</feature>
<organism evidence="2 3">
    <name type="scientific">Phaeobacter italicus</name>
    <dbReference type="NCBI Taxonomy" id="481446"/>
    <lineage>
        <taxon>Bacteria</taxon>
        <taxon>Pseudomonadati</taxon>
        <taxon>Pseudomonadota</taxon>
        <taxon>Alphaproteobacteria</taxon>
        <taxon>Rhodobacterales</taxon>
        <taxon>Roseobacteraceae</taxon>
        <taxon>Phaeobacter</taxon>
    </lineage>
</organism>
<dbReference type="AlphaFoldDB" id="A0A0H5DHE0"/>
<accession>A0A0H5DHE0</accession>
<evidence type="ECO:0000259" key="1">
    <source>
        <dbReference type="Pfam" id="PF03016"/>
    </source>
</evidence>
<dbReference type="SUPFAM" id="SSF53756">
    <property type="entry name" value="UDP-Glycosyltransferase/glycogen phosphorylase"/>
    <property type="match status" value="1"/>
</dbReference>
<dbReference type="Pfam" id="PF03016">
    <property type="entry name" value="Exostosin_GT47"/>
    <property type="match status" value="1"/>
</dbReference>
<dbReference type="InterPro" id="IPR004263">
    <property type="entry name" value="Exostosin"/>
</dbReference>
<evidence type="ECO:0000313" key="3">
    <source>
        <dbReference type="Proteomes" id="UP000043764"/>
    </source>
</evidence>
<dbReference type="GO" id="GO:0016757">
    <property type="term" value="F:glycosyltransferase activity"/>
    <property type="evidence" value="ECO:0007669"/>
    <property type="project" value="InterPro"/>
</dbReference>
<dbReference type="EMBL" id="CVRL01000018">
    <property type="protein sequence ID" value="CRL10895.1"/>
    <property type="molecule type" value="Genomic_DNA"/>
</dbReference>
<evidence type="ECO:0000313" key="2">
    <source>
        <dbReference type="EMBL" id="CRL10895.1"/>
    </source>
</evidence>